<proteinExistence type="predicted"/>
<reference evidence="3" key="1">
    <citation type="journal article" date="2020" name="Cell">
        <title>Large-Scale Comparative Analyses of Tick Genomes Elucidate Their Genetic Diversity and Vector Capacities.</title>
        <authorList>
            <consortium name="Tick Genome and Microbiome Consortium (TIGMIC)"/>
            <person name="Jia N."/>
            <person name="Wang J."/>
            <person name="Shi W."/>
            <person name="Du L."/>
            <person name="Sun Y."/>
            <person name="Zhan W."/>
            <person name="Jiang J.F."/>
            <person name="Wang Q."/>
            <person name="Zhang B."/>
            <person name="Ji P."/>
            <person name="Bell-Sakyi L."/>
            <person name="Cui X.M."/>
            <person name="Yuan T.T."/>
            <person name="Jiang B.G."/>
            <person name="Yang W.F."/>
            <person name="Lam T.T."/>
            <person name="Chang Q.C."/>
            <person name="Ding S.J."/>
            <person name="Wang X.J."/>
            <person name="Zhu J.G."/>
            <person name="Ruan X.D."/>
            <person name="Zhao L."/>
            <person name="Wei J.T."/>
            <person name="Ye R.Z."/>
            <person name="Que T.C."/>
            <person name="Du C.H."/>
            <person name="Zhou Y.H."/>
            <person name="Cheng J.X."/>
            <person name="Dai P.F."/>
            <person name="Guo W.B."/>
            <person name="Han X.H."/>
            <person name="Huang E.J."/>
            <person name="Li L.F."/>
            <person name="Wei W."/>
            <person name="Gao Y.C."/>
            <person name="Liu J.Z."/>
            <person name="Shao H.Z."/>
            <person name="Wang X."/>
            <person name="Wang C.C."/>
            <person name="Yang T.C."/>
            <person name="Huo Q.B."/>
            <person name="Li W."/>
            <person name="Chen H.Y."/>
            <person name="Chen S.E."/>
            <person name="Zhou L.G."/>
            <person name="Ni X.B."/>
            <person name="Tian J.H."/>
            <person name="Sheng Y."/>
            <person name="Liu T."/>
            <person name="Pan Y.S."/>
            <person name="Xia L.Y."/>
            <person name="Li J."/>
            <person name="Zhao F."/>
            <person name="Cao W.C."/>
        </authorList>
    </citation>
    <scope>NUCLEOTIDE SEQUENCE</scope>
    <source>
        <strain evidence="3">Rmic-2018</strain>
    </source>
</reference>
<dbReference type="EMBL" id="JABSTU010000009">
    <property type="protein sequence ID" value="KAH8020493.1"/>
    <property type="molecule type" value="Genomic_DNA"/>
</dbReference>
<comment type="caution">
    <text evidence="3">The sequence shown here is derived from an EMBL/GenBank/DDBJ whole genome shotgun (WGS) entry which is preliminary data.</text>
</comment>
<feature type="compositionally biased region" description="Basic and acidic residues" evidence="1">
    <location>
        <begin position="75"/>
        <end position="89"/>
    </location>
</feature>
<evidence type="ECO:0000256" key="2">
    <source>
        <dbReference type="SAM" id="Phobius"/>
    </source>
</evidence>
<keyword evidence="2" id="KW-0472">Membrane</keyword>
<evidence type="ECO:0000256" key="1">
    <source>
        <dbReference type="SAM" id="MobiDB-lite"/>
    </source>
</evidence>
<keyword evidence="4" id="KW-1185">Reference proteome</keyword>
<sequence length="198" mass="21219">MGVEVEQSRMETASLVGWATRGRGHEFAERATAAATDDAQMAETSALAACSPDKGCPVLVAGRGHGDDDEDYDDGDHSPFDDVDLRDSSPEAGARSSAVRSLQQAAWRHQTLWTLLTVMAIVTMVVGAAVALAVTTARSNRRSLALMRALRHWYATDDNGTRSPLEHGRIPLPANTGAPTIFADAANDTRPQFGLVFR</sequence>
<dbReference type="AlphaFoldDB" id="A0A9J6DEE8"/>
<evidence type="ECO:0000313" key="3">
    <source>
        <dbReference type="EMBL" id="KAH8020493.1"/>
    </source>
</evidence>
<keyword evidence="2" id="KW-1133">Transmembrane helix</keyword>
<dbReference type="Proteomes" id="UP000821866">
    <property type="component" value="Chromosome 7"/>
</dbReference>
<feature type="transmembrane region" description="Helical" evidence="2">
    <location>
        <begin position="112"/>
        <end position="134"/>
    </location>
</feature>
<name>A0A9J6DEE8_RHIMP</name>
<keyword evidence="2" id="KW-0812">Transmembrane</keyword>
<protein>
    <submittedName>
        <fullName evidence="3">Uncharacterized protein</fullName>
    </submittedName>
</protein>
<feature type="region of interest" description="Disordered" evidence="1">
    <location>
        <begin position="61"/>
        <end position="97"/>
    </location>
</feature>
<reference evidence="3" key="2">
    <citation type="submission" date="2021-09" db="EMBL/GenBank/DDBJ databases">
        <authorList>
            <person name="Jia N."/>
            <person name="Wang J."/>
            <person name="Shi W."/>
            <person name="Du L."/>
            <person name="Sun Y."/>
            <person name="Zhan W."/>
            <person name="Jiang J."/>
            <person name="Wang Q."/>
            <person name="Zhang B."/>
            <person name="Ji P."/>
            <person name="Sakyi L.B."/>
            <person name="Cui X."/>
            <person name="Yuan T."/>
            <person name="Jiang B."/>
            <person name="Yang W."/>
            <person name="Lam T.T.-Y."/>
            <person name="Chang Q."/>
            <person name="Ding S."/>
            <person name="Wang X."/>
            <person name="Zhu J."/>
            <person name="Ruan X."/>
            <person name="Zhao L."/>
            <person name="Wei J."/>
            <person name="Que T."/>
            <person name="Du C."/>
            <person name="Cheng J."/>
            <person name="Dai P."/>
            <person name="Han X."/>
            <person name="Huang E."/>
            <person name="Gao Y."/>
            <person name="Liu J."/>
            <person name="Shao H."/>
            <person name="Ye R."/>
            <person name="Li L."/>
            <person name="Wei W."/>
            <person name="Wang X."/>
            <person name="Wang C."/>
            <person name="Huo Q."/>
            <person name="Li W."/>
            <person name="Guo W."/>
            <person name="Chen H."/>
            <person name="Chen S."/>
            <person name="Zhou L."/>
            <person name="Zhou L."/>
            <person name="Ni X."/>
            <person name="Tian J."/>
            <person name="Zhou Y."/>
            <person name="Sheng Y."/>
            <person name="Liu T."/>
            <person name="Pan Y."/>
            <person name="Xia L."/>
            <person name="Li J."/>
            <person name="Zhao F."/>
            <person name="Cao W."/>
        </authorList>
    </citation>
    <scope>NUCLEOTIDE SEQUENCE</scope>
    <source>
        <strain evidence="3">Rmic-2018</strain>
        <tissue evidence="3">Larvae</tissue>
    </source>
</reference>
<accession>A0A9J6DEE8</accession>
<evidence type="ECO:0000313" key="4">
    <source>
        <dbReference type="Proteomes" id="UP000821866"/>
    </source>
</evidence>
<gene>
    <name evidence="3" type="ORF">HPB51_002442</name>
</gene>
<organism evidence="3 4">
    <name type="scientific">Rhipicephalus microplus</name>
    <name type="common">Cattle tick</name>
    <name type="synonym">Boophilus microplus</name>
    <dbReference type="NCBI Taxonomy" id="6941"/>
    <lineage>
        <taxon>Eukaryota</taxon>
        <taxon>Metazoa</taxon>
        <taxon>Ecdysozoa</taxon>
        <taxon>Arthropoda</taxon>
        <taxon>Chelicerata</taxon>
        <taxon>Arachnida</taxon>
        <taxon>Acari</taxon>
        <taxon>Parasitiformes</taxon>
        <taxon>Ixodida</taxon>
        <taxon>Ixodoidea</taxon>
        <taxon>Ixodidae</taxon>
        <taxon>Rhipicephalinae</taxon>
        <taxon>Rhipicephalus</taxon>
        <taxon>Boophilus</taxon>
    </lineage>
</organism>